<sequence length="57" mass="6246">MRAASPLTAGARTVACAPPGKSRREEMDFDGERNTLNAAHDRRHPDRSSGRVVERGK</sequence>
<accession>A0A8T0MHC0</accession>
<proteinExistence type="predicted"/>
<feature type="compositionally biased region" description="Basic and acidic residues" evidence="1">
    <location>
        <begin position="22"/>
        <end position="57"/>
    </location>
</feature>
<dbReference type="Proteomes" id="UP000823388">
    <property type="component" value="Chromosome 9N"/>
</dbReference>
<comment type="caution">
    <text evidence="2">The sequence shown here is derived from an EMBL/GenBank/DDBJ whole genome shotgun (WGS) entry which is preliminary data.</text>
</comment>
<evidence type="ECO:0000313" key="3">
    <source>
        <dbReference type="Proteomes" id="UP000823388"/>
    </source>
</evidence>
<feature type="region of interest" description="Disordered" evidence="1">
    <location>
        <begin position="1"/>
        <end position="57"/>
    </location>
</feature>
<dbReference type="AlphaFoldDB" id="A0A8T0MHC0"/>
<protein>
    <submittedName>
        <fullName evidence="2">Uncharacterized protein</fullName>
    </submittedName>
</protein>
<evidence type="ECO:0000313" key="2">
    <source>
        <dbReference type="EMBL" id="KAG2535482.1"/>
    </source>
</evidence>
<keyword evidence="3" id="KW-1185">Reference proteome</keyword>
<evidence type="ECO:0000256" key="1">
    <source>
        <dbReference type="SAM" id="MobiDB-lite"/>
    </source>
</evidence>
<gene>
    <name evidence="2" type="ORF">PVAP13_9NG116873</name>
</gene>
<dbReference type="EMBL" id="CM029054">
    <property type="protein sequence ID" value="KAG2535482.1"/>
    <property type="molecule type" value="Genomic_DNA"/>
</dbReference>
<reference evidence="2" key="1">
    <citation type="submission" date="2020-05" db="EMBL/GenBank/DDBJ databases">
        <title>WGS assembly of Panicum virgatum.</title>
        <authorList>
            <person name="Lovell J.T."/>
            <person name="Jenkins J."/>
            <person name="Shu S."/>
            <person name="Juenger T.E."/>
            <person name="Schmutz J."/>
        </authorList>
    </citation>
    <scope>NUCLEOTIDE SEQUENCE</scope>
    <source>
        <strain evidence="2">AP13</strain>
    </source>
</reference>
<name>A0A8T0MHC0_PANVG</name>
<organism evidence="2 3">
    <name type="scientific">Panicum virgatum</name>
    <name type="common">Blackwell switchgrass</name>
    <dbReference type="NCBI Taxonomy" id="38727"/>
    <lineage>
        <taxon>Eukaryota</taxon>
        <taxon>Viridiplantae</taxon>
        <taxon>Streptophyta</taxon>
        <taxon>Embryophyta</taxon>
        <taxon>Tracheophyta</taxon>
        <taxon>Spermatophyta</taxon>
        <taxon>Magnoliopsida</taxon>
        <taxon>Liliopsida</taxon>
        <taxon>Poales</taxon>
        <taxon>Poaceae</taxon>
        <taxon>PACMAD clade</taxon>
        <taxon>Panicoideae</taxon>
        <taxon>Panicodae</taxon>
        <taxon>Paniceae</taxon>
        <taxon>Panicinae</taxon>
        <taxon>Panicum</taxon>
        <taxon>Panicum sect. Hiantes</taxon>
    </lineage>
</organism>